<sequence>MEAYGIREKSRRRGSHRLSPPLSSRSLLRPFRAPPEDNSPAEKKKTREWDRILITNQEKLDRERKRERR</sequence>
<keyword evidence="3" id="KW-1185">Reference proteome</keyword>
<feature type="compositionally biased region" description="Basic and acidic residues" evidence="1">
    <location>
        <begin position="58"/>
        <end position="69"/>
    </location>
</feature>
<dbReference type="AlphaFoldDB" id="A0A8T3ARJ3"/>
<proteinExistence type="predicted"/>
<evidence type="ECO:0000313" key="2">
    <source>
        <dbReference type="EMBL" id="KAI0498721.1"/>
    </source>
</evidence>
<dbReference type="Proteomes" id="UP000829196">
    <property type="component" value="Unassembled WGS sequence"/>
</dbReference>
<evidence type="ECO:0000256" key="1">
    <source>
        <dbReference type="SAM" id="MobiDB-lite"/>
    </source>
</evidence>
<name>A0A8T3ARJ3_DENNO</name>
<organism evidence="2 3">
    <name type="scientific">Dendrobium nobile</name>
    <name type="common">Orchid</name>
    <dbReference type="NCBI Taxonomy" id="94219"/>
    <lineage>
        <taxon>Eukaryota</taxon>
        <taxon>Viridiplantae</taxon>
        <taxon>Streptophyta</taxon>
        <taxon>Embryophyta</taxon>
        <taxon>Tracheophyta</taxon>
        <taxon>Spermatophyta</taxon>
        <taxon>Magnoliopsida</taxon>
        <taxon>Liliopsida</taxon>
        <taxon>Asparagales</taxon>
        <taxon>Orchidaceae</taxon>
        <taxon>Epidendroideae</taxon>
        <taxon>Malaxideae</taxon>
        <taxon>Dendrobiinae</taxon>
        <taxon>Dendrobium</taxon>
    </lineage>
</organism>
<protein>
    <submittedName>
        <fullName evidence="2">Uncharacterized protein</fullName>
    </submittedName>
</protein>
<feature type="region of interest" description="Disordered" evidence="1">
    <location>
        <begin position="1"/>
        <end position="69"/>
    </location>
</feature>
<gene>
    <name evidence="2" type="ORF">KFK09_019611</name>
</gene>
<evidence type="ECO:0000313" key="3">
    <source>
        <dbReference type="Proteomes" id="UP000829196"/>
    </source>
</evidence>
<dbReference type="EMBL" id="JAGYWB010000014">
    <property type="protein sequence ID" value="KAI0498721.1"/>
    <property type="molecule type" value="Genomic_DNA"/>
</dbReference>
<reference evidence="2" key="1">
    <citation type="journal article" date="2022" name="Front. Genet.">
        <title>Chromosome-Scale Assembly of the Dendrobium nobile Genome Provides Insights Into the Molecular Mechanism of the Biosynthesis of the Medicinal Active Ingredient of Dendrobium.</title>
        <authorList>
            <person name="Xu Q."/>
            <person name="Niu S.-C."/>
            <person name="Li K.-L."/>
            <person name="Zheng P.-J."/>
            <person name="Zhang X.-J."/>
            <person name="Jia Y."/>
            <person name="Liu Y."/>
            <person name="Niu Y.-X."/>
            <person name="Yu L.-H."/>
            <person name="Chen D.-F."/>
            <person name="Zhang G.-Q."/>
        </authorList>
    </citation>
    <scope>NUCLEOTIDE SEQUENCE</scope>
    <source>
        <tissue evidence="2">Leaf</tissue>
    </source>
</reference>
<comment type="caution">
    <text evidence="2">The sequence shown here is derived from an EMBL/GenBank/DDBJ whole genome shotgun (WGS) entry which is preliminary data.</text>
</comment>
<feature type="compositionally biased region" description="Basic and acidic residues" evidence="1">
    <location>
        <begin position="40"/>
        <end position="51"/>
    </location>
</feature>
<accession>A0A8T3ARJ3</accession>
<feature type="compositionally biased region" description="Low complexity" evidence="1">
    <location>
        <begin position="17"/>
        <end position="31"/>
    </location>
</feature>